<dbReference type="RefSeq" id="WP_119757176.1">
    <property type="nucleotide sequence ID" value="NZ_CP032382.1"/>
</dbReference>
<protein>
    <submittedName>
        <fullName evidence="2">Uncharacterized protein</fullName>
    </submittedName>
</protein>
<evidence type="ECO:0000256" key="1">
    <source>
        <dbReference type="SAM" id="MobiDB-lite"/>
    </source>
</evidence>
<dbReference type="OrthoDB" id="9873532at2"/>
<feature type="compositionally biased region" description="Basic and acidic residues" evidence="1">
    <location>
        <begin position="36"/>
        <end position="60"/>
    </location>
</feature>
<organism evidence="2 3">
    <name type="scientific">Chryseolinea soli</name>
    <dbReference type="NCBI Taxonomy" id="2321403"/>
    <lineage>
        <taxon>Bacteria</taxon>
        <taxon>Pseudomonadati</taxon>
        <taxon>Bacteroidota</taxon>
        <taxon>Cytophagia</taxon>
        <taxon>Cytophagales</taxon>
        <taxon>Fulvivirgaceae</taxon>
        <taxon>Chryseolinea</taxon>
    </lineage>
</organism>
<proteinExistence type="predicted"/>
<evidence type="ECO:0000313" key="3">
    <source>
        <dbReference type="Proteomes" id="UP000266183"/>
    </source>
</evidence>
<dbReference type="Proteomes" id="UP000266183">
    <property type="component" value="Chromosome"/>
</dbReference>
<dbReference type="AlphaFoldDB" id="A0A385SW62"/>
<feature type="compositionally biased region" description="Polar residues" evidence="1">
    <location>
        <begin position="1"/>
        <end position="10"/>
    </location>
</feature>
<dbReference type="EMBL" id="CP032382">
    <property type="protein sequence ID" value="AYB33950.1"/>
    <property type="molecule type" value="Genomic_DNA"/>
</dbReference>
<gene>
    <name evidence="2" type="ORF">D4L85_26720</name>
</gene>
<reference evidence="3" key="1">
    <citation type="submission" date="2018-09" db="EMBL/GenBank/DDBJ databases">
        <title>Chryseolinea sp. KIS68-18 isolated from soil.</title>
        <authorList>
            <person name="Weon H.-Y."/>
            <person name="Kwon S.-W."/>
            <person name="Lee S.A."/>
        </authorList>
    </citation>
    <scope>NUCLEOTIDE SEQUENCE [LARGE SCALE GENOMIC DNA]</scope>
    <source>
        <strain evidence="3">KIS68-18</strain>
    </source>
</reference>
<evidence type="ECO:0000313" key="2">
    <source>
        <dbReference type="EMBL" id="AYB33950.1"/>
    </source>
</evidence>
<dbReference type="KEGG" id="chk:D4L85_26720"/>
<keyword evidence="3" id="KW-1185">Reference proteome</keyword>
<accession>A0A385SW62</accession>
<feature type="region of interest" description="Disordered" evidence="1">
    <location>
        <begin position="1"/>
        <end position="60"/>
    </location>
</feature>
<name>A0A385SW62_9BACT</name>
<sequence>MKTSQKNQPAHNVHTPTPPQVMDPSRHGKQNKNSNRPKDAKSKKMQEELEDRKLAPREEL</sequence>